<protein>
    <submittedName>
        <fullName evidence="1">Uncharacterized protein</fullName>
    </submittedName>
</protein>
<sequence length="99" mass="11228">MALIPLSPRVNQYRHHTFAPAILRRHRLLPHHSLSMAAESKTLMPNYSTTPTPQPLPLSIHWPAETTLDLLASDGCDWIFSLSSLSTLPPIYCRERKQS</sequence>
<organism evidence="1 2">
    <name type="scientific">Phaseolus coccineus</name>
    <name type="common">Scarlet runner bean</name>
    <name type="synonym">Phaseolus multiflorus</name>
    <dbReference type="NCBI Taxonomy" id="3886"/>
    <lineage>
        <taxon>Eukaryota</taxon>
        <taxon>Viridiplantae</taxon>
        <taxon>Streptophyta</taxon>
        <taxon>Embryophyta</taxon>
        <taxon>Tracheophyta</taxon>
        <taxon>Spermatophyta</taxon>
        <taxon>Magnoliopsida</taxon>
        <taxon>eudicotyledons</taxon>
        <taxon>Gunneridae</taxon>
        <taxon>Pentapetalae</taxon>
        <taxon>rosids</taxon>
        <taxon>fabids</taxon>
        <taxon>Fabales</taxon>
        <taxon>Fabaceae</taxon>
        <taxon>Papilionoideae</taxon>
        <taxon>50 kb inversion clade</taxon>
        <taxon>NPAAA clade</taxon>
        <taxon>indigoferoid/millettioid clade</taxon>
        <taxon>Phaseoleae</taxon>
        <taxon>Phaseolus</taxon>
    </lineage>
</organism>
<keyword evidence="2" id="KW-1185">Reference proteome</keyword>
<comment type="caution">
    <text evidence="1">The sequence shown here is derived from an EMBL/GenBank/DDBJ whole genome shotgun (WGS) entry which is preliminary data.</text>
</comment>
<reference evidence="1 2" key="1">
    <citation type="submission" date="2024-01" db="EMBL/GenBank/DDBJ databases">
        <title>The genomes of 5 underutilized Papilionoideae crops provide insights into root nodulation and disease resistanc.</title>
        <authorList>
            <person name="Jiang F."/>
        </authorList>
    </citation>
    <scope>NUCLEOTIDE SEQUENCE [LARGE SCALE GENOMIC DNA]</scope>
    <source>
        <strain evidence="1">JINMINGXINNONG_FW02</strain>
        <tissue evidence="1">Leaves</tissue>
    </source>
</reference>
<dbReference type="EMBL" id="JAYMYR010000009">
    <property type="protein sequence ID" value="KAK7342457.1"/>
    <property type="molecule type" value="Genomic_DNA"/>
</dbReference>
<name>A0AAN9LZ54_PHACN</name>
<evidence type="ECO:0000313" key="2">
    <source>
        <dbReference type="Proteomes" id="UP001374584"/>
    </source>
</evidence>
<accession>A0AAN9LZ54</accession>
<proteinExistence type="predicted"/>
<dbReference type="AlphaFoldDB" id="A0AAN9LZ54"/>
<dbReference type="Proteomes" id="UP001374584">
    <property type="component" value="Unassembled WGS sequence"/>
</dbReference>
<evidence type="ECO:0000313" key="1">
    <source>
        <dbReference type="EMBL" id="KAK7342457.1"/>
    </source>
</evidence>
<gene>
    <name evidence="1" type="ORF">VNO80_25411</name>
</gene>